<dbReference type="GO" id="GO:0071074">
    <property type="term" value="F:eukaryotic initiation factor eIF2 binding"/>
    <property type="evidence" value="ECO:0007669"/>
    <property type="project" value="TreeGrafter"/>
</dbReference>
<dbReference type="SUPFAM" id="SSF100966">
    <property type="entry name" value="Translation initiation factor 2 beta, aIF2beta, N-terminal domain"/>
    <property type="match status" value="1"/>
</dbReference>
<dbReference type="InterPro" id="IPR016189">
    <property type="entry name" value="Transl_init_fac_IF2/IF5_N"/>
</dbReference>
<dbReference type="InterPro" id="IPR002735">
    <property type="entry name" value="Transl_init_fac_IF2/IF5_dom"/>
</dbReference>
<accession>A0A177AQ31</accession>
<dbReference type="Pfam" id="PF01873">
    <property type="entry name" value="eIF-5_eIF-2B"/>
    <property type="match status" value="1"/>
</dbReference>
<evidence type="ECO:0000259" key="2">
    <source>
        <dbReference type="Pfam" id="PF01873"/>
    </source>
</evidence>
<reference evidence="3 4" key="1">
    <citation type="submission" date="2016-04" db="EMBL/GenBank/DDBJ databases">
        <title>The genome of Intoshia linei affirms orthonectids as highly simplified spiralians.</title>
        <authorList>
            <person name="Mikhailov K.V."/>
            <person name="Slusarev G.S."/>
            <person name="Nikitin M.A."/>
            <person name="Logacheva M.D."/>
            <person name="Penin A."/>
            <person name="Aleoshin V."/>
            <person name="Panchin Y.V."/>
        </authorList>
    </citation>
    <scope>NUCLEOTIDE SEQUENCE [LARGE SCALE GENOMIC DNA]</scope>
    <source>
        <strain evidence="3">Intl2013</strain>
        <tissue evidence="3">Whole animal</tissue>
    </source>
</reference>
<dbReference type="Gene3D" id="3.30.30.170">
    <property type="match status" value="1"/>
</dbReference>
<dbReference type="PANTHER" id="PTHR23001:SF7">
    <property type="entry name" value="EUKARYOTIC TRANSLATION INITIATION FACTOR 5"/>
    <property type="match status" value="1"/>
</dbReference>
<dbReference type="OrthoDB" id="10250831at2759"/>
<dbReference type="AlphaFoldDB" id="A0A177AQ31"/>
<comment type="caution">
    <text evidence="3">The sequence shown here is derived from an EMBL/GenBank/DDBJ whole genome shotgun (WGS) entry which is preliminary data.</text>
</comment>
<evidence type="ECO:0000313" key="4">
    <source>
        <dbReference type="Proteomes" id="UP000078046"/>
    </source>
</evidence>
<feature type="domain" description="Translation initiation factor IF2/IF5" evidence="2">
    <location>
        <begin position="11"/>
        <end position="53"/>
    </location>
</feature>
<gene>
    <name evidence="3" type="ORF">A3Q56_08385</name>
</gene>
<dbReference type="GO" id="GO:0001732">
    <property type="term" value="P:formation of cytoplasmic translation initiation complex"/>
    <property type="evidence" value="ECO:0007669"/>
    <property type="project" value="TreeGrafter"/>
</dbReference>
<dbReference type="InterPro" id="IPR045196">
    <property type="entry name" value="IF2/IF5"/>
</dbReference>
<dbReference type="Proteomes" id="UP000078046">
    <property type="component" value="Unassembled WGS sequence"/>
</dbReference>
<dbReference type="GO" id="GO:0005829">
    <property type="term" value="C:cytosol"/>
    <property type="evidence" value="ECO:0007669"/>
    <property type="project" value="TreeGrafter"/>
</dbReference>
<evidence type="ECO:0000256" key="1">
    <source>
        <dbReference type="ARBA" id="ARBA00018059"/>
    </source>
</evidence>
<dbReference type="EMBL" id="LWCA01002374">
    <property type="protein sequence ID" value="OAF63910.1"/>
    <property type="molecule type" value="Genomic_DNA"/>
</dbReference>
<evidence type="ECO:0000313" key="3">
    <source>
        <dbReference type="EMBL" id="OAF63910.1"/>
    </source>
</evidence>
<keyword evidence="4" id="KW-1185">Reference proteome</keyword>
<dbReference type="GO" id="GO:0003743">
    <property type="term" value="F:translation initiation factor activity"/>
    <property type="evidence" value="ECO:0007669"/>
    <property type="project" value="InterPro"/>
</dbReference>
<name>A0A177AQ31_9BILA</name>
<protein>
    <recommendedName>
        <fullName evidence="1">Eukaryotic translation initiation factor 5</fullName>
    </recommendedName>
</protein>
<sequence>MAQVNINGDPHDTHYRYKMPMILGKIEGKGNGIKTVISNIVEIAKSINRPPEFQLSISDLN</sequence>
<proteinExistence type="predicted"/>
<dbReference type="GO" id="GO:0005092">
    <property type="term" value="F:GDP-dissociation inhibitor activity"/>
    <property type="evidence" value="ECO:0007669"/>
    <property type="project" value="TreeGrafter"/>
</dbReference>
<organism evidence="3 4">
    <name type="scientific">Intoshia linei</name>
    <dbReference type="NCBI Taxonomy" id="1819745"/>
    <lineage>
        <taxon>Eukaryota</taxon>
        <taxon>Metazoa</taxon>
        <taxon>Spiralia</taxon>
        <taxon>Lophotrochozoa</taxon>
        <taxon>Mesozoa</taxon>
        <taxon>Orthonectida</taxon>
        <taxon>Rhopaluridae</taxon>
        <taxon>Intoshia</taxon>
    </lineage>
</organism>
<dbReference type="PANTHER" id="PTHR23001">
    <property type="entry name" value="EUKARYOTIC TRANSLATION INITIATION FACTOR"/>
    <property type="match status" value="1"/>
</dbReference>